<evidence type="ECO:0000256" key="8">
    <source>
        <dbReference type="ARBA" id="ARBA00023209"/>
    </source>
</evidence>
<sequence length="259" mass="29656">MKQKIYRTLIELTNGPFTAHLIKKFTQSKLSRHLIKSYAKFYRINLDEMLEDINSYANLHTFFTRKLKENIRAIDENEDSVISPVDGVLEDIGEIDSNSVIYVKNKTYSISEMLGSSERAGKYAEGTYMILYLSPAHYHRIHSPINAKIMNRYSLGSKSYPVNRLGLKYGDSTLSKNFRTVTELEHDGKSIAMVKVGAMFINSVEIINQDREWNKGEEVAYFSFGSTVVLLFEKNSFRLYQEIPIPSEVRVGQALGQVK</sequence>
<dbReference type="InterPro" id="IPR033177">
    <property type="entry name" value="PSD-B"/>
</dbReference>
<name>A0ABU0D1L2_9BACI</name>
<evidence type="ECO:0000256" key="9">
    <source>
        <dbReference type="ARBA" id="ARBA00023239"/>
    </source>
</evidence>
<dbReference type="Pfam" id="PF02666">
    <property type="entry name" value="PS_Dcarbxylase"/>
    <property type="match status" value="1"/>
</dbReference>
<evidence type="ECO:0000256" key="5">
    <source>
        <dbReference type="ARBA" id="ARBA00022793"/>
    </source>
</evidence>
<keyword evidence="10" id="KW-1208">Phospholipid metabolism</keyword>
<dbReference type="NCBIfam" id="TIGR00163">
    <property type="entry name" value="PS_decarb"/>
    <property type="match status" value="1"/>
</dbReference>
<keyword evidence="9 13" id="KW-0456">Lyase</keyword>
<dbReference type="PANTHER" id="PTHR10067">
    <property type="entry name" value="PHOSPHATIDYLSERINE DECARBOXYLASE"/>
    <property type="match status" value="1"/>
</dbReference>
<evidence type="ECO:0000256" key="11">
    <source>
        <dbReference type="ARBA" id="ARBA00023317"/>
    </source>
</evidence>
<dbReference type="GO" id="GO:0004609">
    <property type="term" value="F:phosphatidylserine decarboxylase activity"/>
    <property type="evidence" value="ECO:0007669"/>
    <property type="project" value="UniProtKB-EC"/>
</dbReference>
<dbReference type="InterPro" id="IPR003817">
    <property type="entry name" value="PS_Dcarbxylase"/>
</dbReference>
<evidence type="ECO:0000256" key="1">
    <source>
        <dbReference type="ARBA" id="ARBA00001928"/>
    </source>
</evidence>
<comment type="pathway">
    <text evidence="12">Phospholipid metabolism; phosphatidylethanolamine biosynthesis.</text>
</comment>
<evidence type="ECO:0000256" key="3">
    <source>
        <dbReference type="ARBA" id="ARBA00012243"/>
    </source>
</evidence>
<keyword evidence="5" id="KW-0210">Decarboxylase</keyword>
<keyword evidence="11" id="KW-0670">Pyruvate</keyword>
<keyword evidence="7" id="KW-0865">Zymogen</keyword>
<evidence type="ECO:0000256" key="6">
    <source>
        <dbReference type="ARBA" id="ARBA00023098"/>
    </source>
</evidence>
<keyword evidence="8" id="KW-0594">Phospholipid biosynthesis</keyword>
<dbReference type="NCBIfam" id="NF002853">
    <property type="entry name" value="PRK03140.1"/>
    <property type="match status" value="1"/>
</dbReference>
<evidence type="ECO:0000256" key="7">
    <source>
        <dbReference type="ARBA" id="ARBA00023145"/>
    </source>
</evidence>
<comment type="pathway">
    <text evidence="2">Lipid metabolism.</text>
</comment>
<accession>A0ABU0D1L2</accession>
<dbReference type="PANTHER" id="PTHR10067:SF6">
    <property type="entry name" value="PHOSPHATIDYLSERINE DECARBOXYLASE PROENZYME, MITOCHONDRIAL"/>
    <property type="match status" value="1"/>
</dbReference>
<evidence type="ECO:0000256" key="4">
    <source>
        <dbReference type="ARBA" id="ARBA00022516"/>
    </source>
</evidence>
<keyword evidence="14" id="KW-1185">Reference proteome</keyword>
<evidence type="ECO:0000256" key="2">
    <source>
        <dbReference type="ARBA" id="ARBA00005189"/>
    </source>
</evidence>
<dbReference type="EC" id="4.1.1.65" evidence="3"/>
<proteinExistence type="predicted"/>
<comment type="cofactor">
    <cofactor evidence="1">
        <name>pyruvate</name>
        <dbReference type="ChEBI" id="CHEBI:15361"/>
    </cofactor>
</comment>
<reference evidence="13 14" key="1">
    <citation type="submission" date="2023-07" db="EMBL/GenBank/DDBJ databases">
        <title>Genomic Encyclopedia of Type Strains, Phase IV (KMG-IV): sequencing the most valuable type-strain genomes for metagenomic binning, comparative biology and taxonomic classification.</title>
        <authorList>
            <person name="Goeker M."/>
        </authorList>
    </citation>
    <scope>NUCLEOTIDE SEQUENCE [LARGE SCALE GENOMIC DNA]</scope>
    <source>
        <strain evidence="13 14">DSM 27848</strain>
    </source>
</reference>
<evidence type="ECO:0000313" key="14">
    <source>
        <dbReference type="Proteomes" id="UP001232343"/>
    </source>
</evidence>
<organism evidence="13 14">
    <name type="scientific">Lederbergia wuyishanensis</name>
    <dbReference type="NCBI Taxonomy" id="1347903"/>
    <lineage>
        <taxon>Bacteria</taxon>
        <taxon>Bacillati</taxon>
        <taxon>Bacillota</taxon>
        <taxon>Bacilli</taxon>
        <taxon>Bacillales</taxon>
        <taxon>Bacillaceae</taxon>
        <taxon>Lederbergia</taxon>
    </lineage>
</organism>
<dbReference type="RefSeq" id="WP_244680463.1">
    <property type="nucleotide sequence ID" value="NZ_JALIRM010000001.1"/>
</dbReference>
<evidence type="ECO:0000256" key="12">
    <source>
        <dbReference type="ARBA" id="ARBA00024326"/>
    </source>
</evidence>
<evidence type="ECO:0000256" key="10">
    <source>
        <dbReference type="ARBA" id="ARBA00023264"/>
    </source>
</evidence>
<gene>
    <name evidence="13" type="ORF">J2S14_001085</name>
</gene>
<keyword evidence="4" id="KW-0444">Lipid biosynthesis</keyword>
<protein>
    <recommendedName>
        <fullName evidence="3">phosphatidylserine decarboxylase</fullName>
        <ecNumber evidence="3">4.1.1.65</ecNumber>
    </recommendedName>
</protein>
<keyword evidence="6" id="KW-0443">Lipid metabolism</keyword>
<evidence type="ECO:0000313" key="13">
    <source>
        <dbReference type="EMBL" id="MDQ0342292.1"/>
    </source>
</evidence>
<dbReference type="Proteomes" id="UP001232343">
    <property type="component" value="Unassembled WGS sequence"/>
</dbReference>
<comment type="caution">
    <text evidence="13">The sequence shown here is derived from an EMBL/GenBank/DDBJ whole genome shotgun (WGS) entry which is preliminary data.</text>
</comment>
<dbReference type="EMBL" id="JAUSUO010000001">
    <property type="protein sequence ID" value="MDQ0342292.1"/>
    <property type="molecule type" value="Genomic_DNA"/>
</dbReference>